<proteinExistence type="inferred from homology"/>
<dbReference type="RefSeq" id="WP_191734540.1">
    <property type="nucleotide sequence ID" value="NZ_JACSPR010000014.1"/>
</dbReference>
<sequence>MSKPQSIRLGDILRVKHGFAFPGKEFSEDLNFPTLLTPGNFAVGGGFREAKPKTFSGDFPKEYELQPGDLVITMTDLSKAGDTLGLPAVVPAGRRYLHNQRIGLVEVTDPNRLSKNFLAYYLRTDLYRSYILGTASGSTVRHTSPSRIEAFDAVLPPLTEQRAIAEVLGALDDKIAANTQLAKTSDKLADSLFRHALISATYSDETFADIAKVSGGGTPSTKKPEYWDGEVPWATPTDVTALSGPYLEKTSRTISEAGLNACSSELYPAGSILMTSRATIGAFALAQVLTAVNQGFIVVQPNDPSLRFWLFHEMRSRVDEFISLANGATFLELSRGNFKKFQVRKAAPETMAAFNETAAALHNSARAALLENHSLAATRDALLPQLMSGKLQVKDAEKVLESTL</sequence>
<dbReference type="GO" id="GO:0009307">
    <property type="term" value="P:DNA restriction-modification system"/>
    <property type="evidence" value="ECO:0007669"/>
    <property type="project" value="UniProtKB-KW"/>
</dbReference>
<comment type="similarity">
    <text evidence="1">Belongs to the type-I restriction system S methylase family.</text>
</comment>
<evidence type="ECO:0000256" key="3">
    <source>
        <dbReference type="ARBA" id="ARBA00023125"/>
    </source>
</evidence>
<evidence type="ECO:0000259" key="4">
    <source>
        <dbReference type="Pfam" id="PF01420"/>
    </source>
</evidence>
<dbReference type="PANTHER" id="PTHR30408:SF12">
    <property type="entry name" value="TYPE I RESTRICTION ENZYME MJAVIII SPECIFICITY SUBUNIT"/>
    <property type="match status" value="1"/>
</dbReference>
<evidence type="ECO:0000256" key="2">
    <source>
        <dbReference type="ARBA" id="ARBA00022747"/>
    </source>
</evidence>
<gene>
    <name evidence="5" type="ORF">H9627_13420</name>
</gene>
<dbReference type="CDD" id="cd17278">
    <property type="entry name" value="RMtype1_S_LdeBORF1052P-TRD2-CR2"/>
    <property type="match status" value="1"/>
</dbReference>
<dbReference type="Proteomes" id="UP000650224">
    <property type="component" value="Unassembled WGS sequence"/>
</dbReference>
<name>A0A8I0HPJ0_9CORY</name>
<dbReference type="InterPro" id="IPR044946">
    <property type="entry name" value="Restrct_endonuc_typeI_TRD_sf"/>
</dbReference>
<keyword evidence="5" id="KW-0540">Nuclease</keyword>
<dbReference type="PANTHER" id="PTHR30408">
    <property type="entry name" value="TYPE-1 RESTRICTION ENZYME ECOKI SPECIFICITY PROTEIN"/>
    <property type="match status" value="1"/>
</dbReference>
<dbReference type="InterPro" id="IPR052021">
    <property type="entry name" value="Type-I_RS_S_subunit"/>
</dbReference>
<reference evidence="5 6" key="1">
    <citation type="submission" date="2020-08" db="EMBL/GenBank/DDBJ databases">
        <title>A Genomic Blueprint of the Chicken Gut Microbiome.</title>
        <authorList>
            <person name="Gilroy R."/>
            <person name="Ravi A."/>
            <person name="Getino M."/>
            <person name="Pursley I."/>
            <person name="Horton D.L."/>
            <person name="Alikhan N.-F."/>
            <person name="Baker D."/>
            <person name="Gharbi K."/>
            <person name="Hall N."/>
            <person name="Watson M."/>
            <person name="Adriaenssens E.M."/>
            <person name="Foster-Nyarko E."/>
            <person name="Jarju S."/>
            <person name="Secka A."/>
            <person name="Antonio M."/>
            <person name="Oren A."/>
            <person name="Chaudhuri R."/>
            <person name="La Ragione R.M."/>
            <person name="Hildebrand F."/>
            <person name="Pallen M.J."/>
        </authorList>
    </citation>
    <scope>NUCLEOTIDE SEQUENCE [LARGE SCALE GENOMIC DNA]</scope>
    <source>
        <strain evidence="5 6">Sa1YVA5</strain>
    </source>
</reference>
<dbReference type="GO" id="GO:0004519">
    <property type="term" value="F:endonuclease activity"/>
    <property type="evidence" value="ECO:0007669"/>
    <property type="project" value="UniProtKB-KW"/>
</dbReference>
<dbReference type="AlphaFoldDB" id="A0A8I0HPJ0"/>
<keyword evidence="2" id="KW-0680">Restriction system</keyword>
<protein>
    <submittedName>
        <fullName evidence="5">Restriction endonuclease subunit S</fullName>
    </submittedName>
</protein>
<dbReference type="GO" id="GO:0003677">
    <property type="term" value="F:DNA binding"/>
    <property type="evidence" value="ECO:0007669"/>
    <property type="project" value="UniProtKB-KW"/>
</dbReference>
<dbReference type="Pfam" id="PF01420">
    <property type="entry name" value="Methylase_S"/>
    <property type="match status" value="2"/>
</dbReference>
<keyword evidence="6" id="KW-1185">Reference proteome</keyword>
<feature type="domain" description="Type I restriction modification DNA specificity" evidence="4">
    <location>
        <begin position="208"/>
        <end position="343"/>
    </location>
</feature>
<organism evidence="5 6">
    <name type="scientific">Corynebacterium gallinarum</name>
    <dbReference type="NCBI Taxonomy" id="2762214"/>
    <lineage>
        <taxon>Bacteria</taxon>
        <taxon>Bacillati</taxon>
        <taxon>Actinomycetota</taxon>
        <taxon>Actinomycetes</taxon>
        <taxon>Mycobacteriales</taxon>
        <taxon>Corynebacteriaceae</taxon>
        <taxon>Corynebacterium</taxon>
    </lineage>
</organism>
<dbReference type="SUPFAM" id="SSF116734">
    <property type="entry name" value="DNA methylase specificity domain"/>
    <property type="match status" value="2"/>
</dbReference>
<evidence type="ECO:0000256" key="1">
    <source>
        <dbReference type="ARBA" id="ARBA00010923"/>
    </source>
</evidence>
<evidence type="ECO:0000313" key="6">
    <source>
        <dbReference type="Proteomes" id="UP000650224"/>
    </source>
</evidence>
<feature type="domain" description="Type I restriction modification DNA specificity" evidence="4">
    <location>
        <begin position="5"/>
        <end position="181"/>
    </location>
</feature>
<dbReference type="InterPro" id="IPR000055">
    <property type="entry name" value="Restrct_endonuc_typeI_TRD"/>
</dbReference>
<comment type="caution">
    <text evidence="5">The sequence shown here is derived from an EMBL/GenBank/DDBJ whole genome shotgun (WGS) entry which is preliminary data.</text>
</comment>
<dbReference type="EMBL" id="JACSPR010000014">
    <property type="protein sequence ID" value="MBD8031302.1"/>
    <property type="molecule type" value="Genomic_DNA"/>
</dbReference>
<evidence type="ECO:0000313" key="5">
    <source>
        <dbReference type="EMBL" id="MBD8031302.1"/>
    </source>
</evidence>
<keyword evidence="5" id="KW-0255">Endonuclease</keyword>
<keyword evidence="5" id="KW-0378">Hydrolase</keyword>
<dbReference type="Gene3D" id="3.90.220.20">
    <property type="entry name" value="DNA methylase specificity domains"/>
    <property type="match status" value="2"/>
</dbReference>
<dbReference type="CDD" id="cd17273">
    <property type="entry name" value="RMtype1_S_EcoJA69PI-TRD1-CR1_like"/>
    <property type="match status" value="1"/>
</dbReference>
<accession>A0A8I0HPJ0</accession>
<keyword evidence="3" id="KW-0238">DNA-binding</keyword>